<keyword evidence="1" id="KW-1133">Transmembrane helix</keyword>
<evidence type="ECO:0000256" key="1">
    <source>
        <dbReference type="SAM" id="Phobius"/>
    </source>
</evidence>
<sequence>MVALNNTVSLRVEGLLGTSHTDDLAWLIPAVVAGIIFFIIFALLCFYGIRKCELKIMSCCFNTCGCCGLPGRGEDADETIPLTGRLAGNSTQMKEYRTNRTSSRDPYDFLL</sequence>
<accession>A0A8S3ZHX5</accession>
<evidence type="ECO:0000313" key="3">
    <source>
        <dbReference type="Proteomes" id="UP000678393"/>
    </source>
</evidence>
<keyword evidence="1" id="KW-0812">Transmembrane</keyword>
<protein>
    <submittedName>
        <fullName evidence="2">Uncharacterized protein</fullName>
    </submittedName>
</protein>
<feature type="transmembrane region" description="Helical" evidence="1">
    <location>
        <begin position="24"/>
        <end position="49"/>
    </location>
</feature>
<keyword evidence="3" id="KW-1185">Reference proteome</keyword>
<organism evidence="2 3">
    <name type="scientific">Candidula unifasciata</name>
    <dbReference type="NCBI Taxonomy" id="100452"/>
    <lineage>
        <taxon>Eukaryota</taxon>
        <taxon>Metazoa</taxon>
        <taxon>Spiralia</taxon>
        <taxon>Lophotrochozoa</taxon>
        <taxon>Mollusca</taxon>
        <taxon>Gastropoda</taxon>
        <taxon>Heterobranchia</taxon>
        <taxon>Euthyneura</taxon>
        <taxon>Panpulmonata</taxon>
        <taxon>Eupulmonata</taxon>
        <taxon>Stylommatophora</taxon>
        <taxon>Helicina</taxon>
        <taxon>Helicoidea</taxon>
        <taxon>Geomitridae</taxon>
        <taxon>Candidula</taxon>
    </lineage>
</organism>
<dbReference type="Proteomes" id="UP000678393">
    <property type="component" value="Unassembled WGS sequence"/>
</dbReference>
<evidence type="ECO:0000313" key="2">
    <source>
        <dbReference type="EMBL" id="CAG5128909.1"/>
    </source>
</evidence>
<comment type="caution">
    <text evidence="2">The sequence shown here is derived from an EMBL/GenBank/DDBJ whole genome shotgun (WGS) entry which is preliminary data.</text>
</comment>
<dbReference type="EMBL" id="CAJHNH020003268">
    <property type="protein sequence ID" value="CAG5128909.1"/>
    <property type="molecule type" value="Genomic_DNA"/>
</dbReference>
<gene>
    <name evidence="2" type="ORF">CUNI_LOCUS14467</name>
</gene>
<keyword evidence="1" id="KW-0472">Membrane</keyword>
<proteinExistence type="predicted"/>
<dbReference type="AlphaFoldDB" id="A0A8S3ZHX5"/>
<name>A0A8S3ZHX5_9EUPU</name>
<reference evidence="2" key="1">
    <citation type="submission" date="2021-04" db="EMBL/GenBank/DDBJ databases">
        <authorList>
            <consortium name="Molecular Ecology Group"/>
        </authorList>
    </citation>
    <scope>NUCLEOTIDE SEQUENCE</scope>
</reference>